<reference evidence="1" key="1">
    <citation type="submission" date="2019-08" db="EMBL/GenBank/DDBJ databases">
        <title>The genome of the North American firefly Photinus pyralis.</title>
        <authorList>
            <consortium name="Photinus pyralis genome working group"/>
            <person name="Fallon T.R."/>
            <person name="Sander Lower S.E."/>
            <person name="Weng J.-K."/>
        </authorList>
    </citation>
    <scope>NUCLEOTIDE SEQUENCE</scope>
    <source>
        <strain evidence="1">TRF0915ILg1</strain>
        <tissue evidence="1">Whole body</tissue>
    </source>
</reference>
<name>A0A8K0CPR9_IGNLU</name>
<protein>
    <submittedName>
        <fullName evidence="1">Uncharacterized protein</fullName>
    </submittedName>
</protein>
<dbReference type="Proteomes" id="UP000801492">
    <property type="component" value="Unassembled WGS sequence"/>
</dbReference>
<sequence length="295" mass="33555">MVLIIGSIEPFHPSESDIISYIECMEQLFQCNKVPKERQVAMFLTLIGRGAYNEVLSNQYCLKKLVIDEKYKFYGAQQDPIEDVKSFAVKLKKLSKFLKDALRDKFVCGLRSENIKRKLLTEENVSSDRAFKIAVSMQLAEGKVRAMGPEVDAVNKLENEKSRKVELQTEGKLVDFEIDSGACKTVMHLLDYKKLFLCLKLYHVGYNLKVVTGENVKIIDGCRHVTRRDVKVVENKSEQQFTSGSKVKLALANSAEQSSNRNMESIKHISCSHVSNKRNQYITEIREKLSAVFSG</sequence>
<evidence type="ECO:0000313" key="2">
    <source>
        <dbReference type="Proteomes" id="UP000801492"/>
    </source>
</evidence>
<gene>
    <name evidence="1" type="ORF">ILUMI_18121</name>
</gene>
<dbReference type="EMBL" id="VTPC01080237">
    <property type="protein sequence ID" value="KAF2888052.1"/>
    <property type="molecule type" value="Genomic_DNA"/>
</dbReference>
<keyword evidence="2" id="KW-1185">Reference proteome</keyword>
<comment type="caution">
    <text evidence="1">The sequence shown here is derived from an EMBL/GenBank/DDBJ whole genome shotgun (WGS) entry which is preliminary data.</text>
</comment>
<dbReference type="OrthoDB" id="6740364at2759"/>
<evidence type="ECO:0000313" key="1">
    <source>
        <dbReference type="EMBL" id="KAF2888052.1"/>
    </source>
</evidence>
<accession>A0A8K0CPR9</accession>
<organism evidence="1 2">
    <name type="scientific">Ignelater luminosus</name>
    <name type="common">Cucubano</name>
    <name type="synonym">Pyrophorus luminosus</name>
    <dbReference type="NCBI Taxonomy" id="2038154"/>
    <lineage>
        <taxon>Eukaryota</taxon>
        <taxon>Metazoa</taxon>
        <taxon>Ecdysozoa</taxon>
        <taxon>Arthropoda</taxon>
        <taxon>Hexapoda</taxon>
        <taxon>Insecta</taxon>
        <taxon>Pterygota</taxon>
        <taxon>Neoptera</taxon>
        <taxon>Endopterygota</taxon>
        <taxon>Coleoptera</taxon>
        <taxon>Polyphaga</taxon>
        <taxon>Elateriformia</taxon>
        <taxon>Elateroidea</taxon>
        <taxon>Elateridae</taxon>
        <taxon>Agrypninae</taxon>
        <taxon>Pyrophorini</taxon>
        <taxon>Ignelater</taxon>
    </lineage>
</organism>
<dbReference type="AlphaFoldDB" id="A0A8K0CPR9"/>
<proteinExistence type="predicted"/>